<comment type="similarity">
    <text evidence="2">Belongs to the SLX9 family.</text>
</comment>
<evidence type="ECO:0000313" key="5">
    <source>
        <dbReference type="EMBL" id="KAJ3432435.1"/>
    </source>
</evidence>
<dbReference type="Pfam" id="PF15341">
    <property type="entry name" value="SLX9"/>
    <property type="match status" value="1"/>
</dbReference>
<dbReference type="Proteomes" id="UP001150062">
    <property type="component" value="Unassembled WGS sequence"/>
</dbReference>
<reference evidence="6" key="1">
    <citation type="submission" date="2022-08" db="EMBL/GenBank/DDBJ databases">
        <title>Novel sulfate-reducing endosymbionts in the free-living metamonad Anaeramoeba.</title>
        <authorList>
            <person name="Jerlstrom-Hultqvist J."/>
            <person name="Cepicka I."/>
            <person name="Gallot-Lavallee L."/>
            <person name="Salas-Leiva D."/>
            <person name="Curtis B.A."/>
            <person name="Zahonova K."/>
            <person name="Pipaliya S."/>
            <person name="Dacks J."/>
            <person name="Roger A.J."/>
        </authorList>
    </citation>
    <scope>NUCLEOTIDE SEQUENCE</scope>
    <source>
        <strain evidence="6">Schooner1</strain>
    </source>
</reference>
<protein>
    <recommendedName>
        <fullName evidence="9">Ribosome biogenesis protein SLX9</fullName>
    </recommendedName>
</protein>
<proteinExistence type="inferred from homology"/>
<evidence type="ECO:0000256" key="4">
    <source>
        <dbReference type="SAM" id="MobiDB-lite"/>
    </source>
</evidence>
<evidence type="ECO:0000256" key="1">
    <source>
        <dbReference type="ARBA" id="ARBA00004604"/>
    </source>
</evidence>
<gene>
    <name evidence="5" type="ORF">M0812_21371</name>
    <name evidence="6" type="ORF">M0813_12486</name>
</gene>
<organism evidence="5 7">
    <name type="scientific">Anaeramoeba flamelloides</name>
    <dbReference type="NCBI Taxonomy" id="1746091"/>
    <lineage>
        <taxon>Eukaryota</taxon>
        <taxon>Metamonada</taxon>
        <taxon>Anaeramoebidae</taxon>
        <taxon>Anaeramoeba</taxon>
    </lineage>
</organism>
<dbReference type="Proteomes" id="UP001146793">
    <property type="component" value="Unassembled WGS sequence"/>
</dbReference>
<evidence type="ECO:0000256" key="3">
    <source>
        <dbReference type="ARBA" id="ARBA00023242"/>
    </source>
</evidence>
<keyword evidence="3" id="KW-0539">Nucleus</keyword>
<sequence>MNRKSKTKSKRKKAESALKQKKNEKFENSLNTVEISKKKMRRKKKNKRAKLLEKQFFLRQLHQQKGIRIPQELKNTKGPITETEKLTLSIPQIKKNLNNPLQGVNQKKKHYKKKRKQNKKKNTGSLFRTQKQRRQLEQQEMEQFQNVLGNSLFLSNPNSAITEHLKSTILKK</sequence>
<feature type="compositionally biased region" description="Basic and acidic residues" evidence="4">
    <location>
        <begin position="14"/>
        <end position="27"/>
    </location>
</feature>
<reference evidence="5" key="2">
    <citation type="submission" date="2022-08" db="EMBL/GenBank/DDBJ databases">
        <title>Novel sulphate-reducing endosymbionts in the free-living metamonad Anaeramoeba.</title>
        <authorList>
            <person name="Jerlstrom-Hultqvist J."/>
            <person name="Cepicka I."/>
            <person name="Gallot-Lavallee L."/>
            <person name="Salas-Leiva D."/>
            <person name="Curtis B.A."/>
            <person name="Zahonova K."/>
            <person name="Pipaliya S."/>
            <person name="Dacks J."/>
            <person name="Roger A.J."/>
        </authorList>
    </citation>
    <scope>NUCLEOTIDE SEQUENCE</scope>
    <source>
        <strain evidence="5">Busselton2</strain>
    </source>
</reference>
<feature type="region of interest" description="Disordered" evidence="4">
    <location>
        <begin position="97"/>
        <end position="136"/>
    </location>
</feature>
<feature type="region of interest" description="Disordered" evidence="4">
    <location>
        <begin position="1"/>
        <end position="28"/>
    </location>
</feature>
<evidence type="ECO:0000313" key="6">
    <source>
        <dbReference type="EMBL" id="KAJ6254304.1"/>
    </source>
</evidence>
<dbReference type="EMBL" id="JANTQA010000047">
    <property type="protein sequence ID" value="KAJ3432435.1"/>
    <property type="molecule type" value="Genomic_DNA"/>
</dbReference>
<name>A0AAV7YVJ9_9EUKA</name>
<evidence type="ECO:0000313" key="8">
    <source>
        <dbReference type="Proteomes" id="UP001150062"/>
    </source>
</evidence>
<evidence type="ECO:0008006" key="9">
    <source>
        <dbReference type="Google" id="ProtNLM"/>
    </source>
</evidence>
<comment type="subcellular location">
    <subcellularLocation>
        <location evidence="1">Nucleus</location>
        <location evidence="1">Nucleolus</location>
    </subcellularLocation>
</comment>
<comment type="caution">
    <text evidence="5">The sequence shown here is derived from an EMBL/GenBank/DDBJ whole genome shotgun (WGS) entry which is preliminary data.</text>
</comment>
<evidence type="ECO:0000313" key="7">
    <source>
        <dbReference type="Proteomes" id="UP001146793"/>
    </source>
</evidence>
<dbReference type="InterPro" id="IPR028160">
    <property type="entry name" value="Slx9-like"/>
</dbReference>
<dbReference type="AlphaFoldDB" id="A0AAV7YVJ9"/>
<dbReference type="EMBL" id="JAOAOG010000023">
    <property type="protein sequence ID" value="KAJ6254304.1"/>
    <property type="molecule type" value="Genomic_DNA"/>
</dbReference>
<evidence type="ECO:0000256" key="2">
    <source>
        <dbReference type="ARBA" id="ARBA00011022"/>
    </source>
</evidence>
<keyword evidence="8" id="KW-1185">Reference proteome</keyword>
<accession>A0AAV7YVJ9</accession>
<feature type="compositionally biased region" description="Basic residues" evidence="4">
    <location>
        <begin position="1"/>
        <end position="13"/>
    </location>
</feature>
<feature type="compositionally biased region" description="Basic residues" evidence="4">
    <location>
        <begin position="106"/>
        <end position="122"/>
    </location>
</feature>